<evidence type="ECO:0000256" key="1">
    <source>
        <dbReference type="ARBA" id="ARBA00001700"/>
    </source>
</evidence>
<comment type="domain">
    <text evidence="21">Modular enzyme with four functionally distinct domains. The isolated Hcy-binding domain catalyzes methyl transfer from free methylcobalamin to homocysteine. The Hcy-binding domain in association with the pterin-binding domain catalyzes the methylation of cob(I)alamin by methyltetrahydrofolate and the methylation of homocysteine. The B12-binding domain binds the cofactor. The AdoMet activation domain binds S-adenosyl-L-methionine. Under aerobic conditions cob(I)alamin can be converted to inactive cob(II)alamin. Reductive methylation by S-adenosyl-L-methionine and flavodoxin regenerates methylcobalamin.</text>
</comment>
<dbReference type="InterPro" id="IPR036724">
    <property type="entry name" value="Cobalamin-bd_sf"/>
</dbReference>
<dbReference type="AlphaFoldDB" id="A0A4V6TSS7"/>
<dbReference type="InterPro" id="IPR036589">
    <property type="entry name" value="HCY_dom_sf"/>
</dbReference>
<evidence type="ECO:0000259" key="26">
    <source>
        <dbReference type="PROSITE" id="PS50972"/>
    </source>
</evidence>
<evidence type="ECO:0000256" key="7">
    <source>
        <dbReference type="ARBA" id="ARBA00013998"/>
    </source>
</evidence>
<evidence type="ECO:0000256" key="6">
    <source>
        <dbReference type="ARBA" id="ARBA00012032"/>
    </source>
</evidence>
<name>A0A4V6TSS7_9NEIS</name>
<dbReference type="FunFam" id="3.20.20.330:FF:000001">
    <property type="entry name" value="Methionine synthase"/>
    <property type="match status" value="1"/>
</dbReference>
<evidence type="ECO:0000256" key="12">
    <source>
        <dbReference type="ARBA" id="ARBA00022691"/>
    </source>
</evidence>
<evidence type="ECO:0000256" key="21">
    <source>
        <dbReference type="PIRNR" id="PIRNR000381"/>
    </source>
</evidence>
<evidence type="ECO:0000256" key="13">
    <source>
        <dbReference type="ARBA" id="ARBA00022723"/>
    </source>
</evidence>
<dbReference type="Gene3D" id="3.40.50.280">
    <property type="entry name" value="Cobalamin-binding domain"/>
    <property type="match status" value="1"/>
</dbReference>
<dbReference type="InterPro" id="IPR050554">
    <property type="entry name" value="Met_Synthase/Corrinoid"/>
</dbReference>
<keyword evidence="12 21" id="KW-0949">S-adenosyl-L-methionine</keyword>
<keyword evidence="31" id="KW-1185">Reference proteome</keyword>
<dbReference type="PROSITE" id="PS50974">
    <property type="entry name" value="ADOMET_ACTIVATION"/>
    <property type="match status" value="1"/>
</dbReference>
<dbReference type="InterPro" id="IPR011005">
    <property type="entry name" value="Dihydropteroate_synth-like_sf"/>
</dbReference>
<feature type="binding site" evidence="23">
    <location>
        <position position="957"/>
    </location>
    <ligand>
        <name>S-adenosyl-L-methionine</name>
        <dbReference type="ChEBI" id="CHEBI:59789"/>
    </ligand>
</feature>
<dbReference type="PIRSF" id="PIRSF000381">
    <property type="entry name" value="MetH"/>
    <property type="match status" value="1"/>
</dbReference>
<comment type="caution">
    <text evidence="30">The sequence shown here is derived from an EMBL/GenBank/DDBJ whole genome shotgun (WGS) entry which is preliminary data.</text>
</comment>
<dbReference type="EC" id="2.1.1.13" evidence="6 20"/>
<dbReference type="Gene3D" id="1.10.1240.10">
    <property type="entry name" value="Methionine synthase domain"/>
    <property type="match status" value="1"/>
</dbReference>
<dbReference type="RefSeq" id="WP_136555770.1">
    <property type="nucleotide sequence ID" value="NZ_STGJ01000024.1"/>
</dbReference>
<dbReference type="GO" id="GO:0032259">
    <property type="term" value="P:methylation"/>
    <property type="evidence" value="ECO:0007669"/>
    <property type="project" value="UniProtKB-KW"/>
</dbReference>
<dbReference type="CDD" id="cd00740">
    <property type="entry name" value="MeTr"/>
    <property type="match status" value="1"/>
</dbReference>
<evidence type="ECO:0000256" key="5">
    <source>
        <dbReference type="ARBA" id="ARBA00010398"/>
    </source>
</evidence>
<dbReference type="InterPro" id="IPR037010">
    <property type="entry name" value="VitB12-dep_Met_synth_activ_sf"/>
</dbReference>
<sequence>MPSHRPQHPIAAALASRILVLDGGMGTMIQRHQLQEADYRGERFADWPQDLKGNNDLLVLTRPDVIGGIHQAYLDAGADIIETNTFNATSVAMADYGMEALVHEMNVVAARLVKDLCVAQTAKDPARPRYCAGVLGPTNRTASISPDVNDPGYRNVDFDTLVAAYTEAVDGLVEGGADLLLVETIFDTLNAKAAVFAIRRYFDEHPQIAPLPVMVSGTITDQSGRTLTGQTTEAFYNSLEHADALSFGLNCALGPDLLRPYVAELARVSASYVSVHANAGLPNAFGGYDLTPAEMGTHVREWAESGLINIVGGCCGTTPEHIAAIARAVAGVAPRALPDIEPKCRLSGLEPFNIGDHDLFVNVGERTNVTGSRAFAKLILAGDYTAALEVARQQVANGAQVIDVNMDEGMLDAKAAMVRFLNLLAAEPDIARVPVMIDSSKWDVIEAGLKCVQGKGVVNSISLKEGRDKFVEQARLLRRYGAAVIVMAFDEQGQADSYARKVEICEKSYRILVDEVGFPPQDIIFDPNIFAVATGIDEHARYGLDFIEATGWIRHHLPHAKVSGGVSNVSFSFRGNNKVREAIHAVFLYHAIKHGMTMGIVNAGALEVYDEVDPELRTRIEDVVLMRAPADGGDATEHLIALAERFKGDASAGKAEDLAWRAWPVRKRLEHALVKGITTYIVEDTEEVRLECERPIHVIEGPLMDGMNVVGDLFGAGKMFLPQVVKSARVMKAAVAHLEPFIEEEKIRLGLADAPAKGVIVMATVKGDVHDIGKNIVGVVLRCNNYQVIDLGVMVPAQKILDTAREVGADIIGLSGLITPSLEEMSHIAKEMQRQGFTLPLLIGGATTSRVHTAVKIAPHYTGPVIYVADASRAVGVCSNLLSDTLRDGFVAEVAADYAAARAQFEGRGEAKLLPIDEARAHKYSADWAAYTPPKPRWLGVRRFDDYPLAELVPYIDWTPFFQSWELAGRYPAILNDALVGESARSLFADAQAMLAQIVEGRWLTARAVVGLFPAASVDDDDIELYDPDSGETRLRWVGLRQQLVKTAKDGGGQPDWALADFVAPKGSGVTDYLGAFAVTAGIGIDAHVARFEAAGDDYSSILLKALADRLAEAFAERMHARVRTEFWGYAEGEDLDNEALIDERYRGIRPAPGYPACPDHTVKAGLFELLDAPGIGMQLTEGYAMLPAAAVSGFYFSHPDSRYFGVGKLSRDQVADYAQRRGVSIAQAERDLAPNLGYIA</sequence>
<dbReference type="PROSITE" id="PS51337">
    <property type="entry name" value="B12_BINDING_NTER"/>
    <property type="match status" value="1"/>
</dbReference>
<comment type="catalytic activity">
    <reaction evidence="1 21">
        <text>(6S)-5-methyl-5,6,7,8-tetrahydrofolate + L-homocysteine = (6S)-5,6,7,8-tetrahydrofolate + L-methionine</text>
        <dbReference type="Rhea" id="RHEA:11172"/>
        <dbReference type="ChEBI" id="CHEBI:18608"/>
        <dbReference type="ChEBI" id="CHEBI:57453"/>
        <dbReference type="ChEBI" id="CHEBI:57844"/>
        <dbReference type="ChEBI" id="CHEBI:58199"/>
        <dbReference type="EC" id="2.1.1.13"/>
    </reaction>
</comment>
<feature type="binding site" evidence="23">
    <location>
        <position position="700"/>
    </location>
    <ligand>
        <name>methylcob(III)alamin</name>
        <dbReference type="ChEBI" id="CHEBI:28115"/>
    </ligand>
</feature>
<evidence type="ECO:0000256" key="15">
    <source>
        <dbReference type="ARBA" id="ARBA00022833"/>
    </source>
</evidence>
<dbReference type="PANTHER" id="PTHR45833">
    <property type="entry name" value="METHIONINE SYNTHASE"/>
    <property type="match status" value="1"/>
</dbReference>
<comment type="cofactor">
    <cofactor evidence="3 21 22">
        <name>methylcob(III)alamin</name>
        <dbReference type="ChEBI" id="CHEBI:28115"/>
    </cofactor>
</comment>
<keyword evidence="11 21" id="KW-0808">Transferase</keyword>
<dbReference type="SUPFAM" id="SSF82282">
    <property type="entry name" value="Homocysteine S-methyltransferase"/>
    <property type="match status" value="1"/>
</dbReference>
<evidence type="ECO:0000259" key="28">
    <source>
        <dbReference type="PROSITE" id="PS51332"/>
    </source>
</evidence>
<evidence type="ECO:0000256" key="11">
    <source>
        <dbReference type="ARBA" id="ARBA00022679"/>
    </source>
</evidence>
<dbReference type="InterPro" id="IPR000489">
    <property type="entry name" value="Pterin-binding_dom"/>
</dbReference>
<dbReference type="SUPFAM" id="SSF47644">
    <property type="entry name" value="Methionine synthase domain"/>
    <property type="match status" value="1"/>
</dbReference>
<reference evidence="30 31" key="1">
    <citation type="submission" date="2019-04" db="EMBL/GenBank/DDBJ databases">
        <title>Crenobacter sp. nov.</title>
        <authorList>
            <person name="Shi S."/>
        </authorList>
    </citation>
    <scope>NUCLEOTIDE SEQUENCE [LARGE SCALE GENOMIC DNA]</scope>
    <source>
        <strain evidence="30 31">GY 70310</strain>
    </source>
</reference>
<evidence type="ECO:0000259" key="25">
    <source>
        <dbReference type="PROSITE" id="PS50970"/>
    </source>
</evidence>
<evidence type="ECO:0000256" key="23">
    <source>
        <dbReference type="PIRSR" id="PIRSR000381-2"/>
    </source>
</evidence>
<keyword evidence="16 21" id="KW-0486">Methionine biosynthesis</keyword>
<feature type="domain" description="B12-binding" evidence="28">
    <location>
        <begin position="757"/>
        <end position="892"/>
    </location>
</feature>
<feature type="binding site" description="axial binding residue" evidence="22">
    <location>
        <position position="770"/>
    </location>
    <ligand>
        <name>methylcob(III)alamin</name>
        <dbReference type="ChEBI" id="CHEBI:28115"/>
    </ligand>
    <ligandPart>
        <name>Co</name>
        <dbReference type="ChEBI" id="CHEBI:27638"/>
    </ligandPart>
</feature>
<keyword evidence="8 21" id="KW-0489">Methyltransferase</keyword>
<dbReference type="InterPro" id="IPR006158">
    <property type="entry name" value="Cobalamin-bd"/>
</dbReference>
<dbReference type="InterPro" id="IPR003759">
    <property type="entry name" value="Cbl-bd_cap"/>
</dbReference>
<dbReference type="Gene3D" id="3.20.20.20">
    <property type="entry name" value="Dihydropteroate synthase-like"/>
    <property type="match status" value="1"/>
</dbReference>
<evidence type="ECO:0000256" key="9">
    <source>
        <dbReference type="ARBA" id="ARBA00022605"/>
    </source>
</evidence>
<dbReference type="Pfam" id="PF02574">
    <property type="entry name" value="S-methyl_trans"/>
    <property type="match status" value="1"/>
</dbReference>
<feature type="binding site" evidence="23">
    <location>
        <position position="815"/>
    </location>
    <ligand>
        <name>methylcob(III)alamin</name>
        <dbReference type="ChEBI" id="CHEBI:28115"/>
    </ligand>
</feature>
<evidence type="ECO:0000259" key="29">
    <source>
        <dbReference type="PROSITE" id="PS51337"/>
    </source>
</evidence>
<feature type="binding site" evidence="23">
    <location>
        <begin position="1204"/>
        <end position="1205"/>
    </location>
    <ligand>
        <name>S-adenosyl-L-methionine</name>
        <dbReference type="ChEBI" id="CHEBI:59789"/>
    </ligand>
</feature>
<dbReference type="Pfam" id="PF02607">
    <property type="entry name" value="B12-binding_2"/>
    <property type="match status" value="1"/>
</dbReference>
<feature type="binding site" evidence="22 24">
    <location>
        <position position="251"/>
    </location>
    <ligand>
        <name>Zn(2+)</name>
        <dbReference type="ChEBI" id="CHEBI:29105"/>
    </ligand>
</feature>
<dbReference type="PROSITE" id="PS50970">
    <property type="entry name" value="HCY"/>
    <property type="match status" value="1"/>
</dbReference>
<dbReference type="Pfam" id="PF02310">
    <property type="entry name" value="B12-binding"/>
    <property type="match status" value="1"/>
</dbReference>
<dbReference type="PROSITE" id="PS51332">
    <property type="entry name" value="B12_BINDING"/>
    <property type="match status" value="1"/>
</dbReference>
<proteinExistence type="inferred from homology"/>
<feature type="binding site" evidence="23">
    <location>
        <begin position="767"/>
        <end position="771"/>
    </location>
    <ligand>
        <name>methylcob(III)alamin</name>
        <dbReference type="ChEBI" id="CHEBI:28115"/>
    </ligand>
</feature>
<dbReference type="SMART" id="SM01018">
    <property type="entry name" value="B12-binding_2"/>
    <property type="match status" value="1"/>
</dbReference>
<dbReference type="PROSITE" id="PS50972">
    <property type="entry name" value="PTERIN_BINDING"/>
    <property type="match status" value="1"/>
</dbReference>
<evidence type="ECO:0000256" key="4">
    <source>
        <dbReference type="ARBA" id="ARBA00005178"/>
    </source>
</evidence>
<dbReference type="GO" id="GO:0008705">
    <property type="term" value="F:methionine synthase activity"/>
    <property type="evidence" value="ECO:0007669"/>
    <property type="project" value="UniProtKB-UniRule"/>
</dbReference>
<feature type="domain" description="AdoMet activation" evidence="27">
    <location>
        <begin position="907"/>
        <end position="1241"/>
    </location>
</feature>
<dbReference type="GO" id="GO:0031419">
    <property type="term" value="F:cobalamin binding"/>
    <property type="evidence" value="ECO:0007669"/>
    <property type="project" value="UniProtKB-UniRule"/>
</dbReference>
<comment type="cofactor">
    <cofactor evidence="2 21 24">
        <name>Zn(2+)</name>
        <dbReference type="ChEBI" id="CHEBI:29105"/>
    </cofactor>
</comment>
<evidence type="ECO:0000313" key="31">
    <source>
        <dbReference type="Proteomes" id="UP000308891"/>
    </source>
</evidence>
<evidence type="ECO:0000256" key="10">
    <source>
        <dbReference type="ARBA" id="ARBA00022628"/>
    </source>
</evidence>
<comment type="similarity">
    <text evidence="5">Belongs to the vitamin-B12 dependent methionine synthase family.</text>
</comment>
<dbReference type="GO" id="GO:0050667">
    <property type="term" value="P:homocysteine metabolic process"/>
    <property type="evidence" value="ECO:0007669"/>
    <property type="project" value="TreeGrafter"/>
</dbReference>
<dbReference type="Gene3D" id="3.10.196.10">
    <property type="entry name" value="Vitamin B12-dependent methionine synthase, activation domain"/>
    <property type="match status" value="1"/>
</dbReference>
<dbReference type="InterPro" id="IPR033706">
    <property type="entry name" value="Met_synthase_B12-bd"/>
</dbReference>
<comment type="function">
    <text evidence="18 21">Catalyzes the transfer of a methyl group from methyl-cobalamin to homocysteine, yielding enzyme-bound cob(I)alamin and methionine. Subsequently, remethylates the cofactor using methyltetrahydrofolate.</text>
</comment>
<dbReference type="Pfam" id="PF02965">
    <property type="entry name" value="Met_synt_B12"/>
    <property type="match status" value="1"/>
</dbReference>
<dbReference type="SUPFAM" id="SSF51717">
    <property type="entry name" value="Dihydropteroate synthetase-like"/>
    <property type="match status" value="1"/>
</dbReference>
<feature type="binding site" evidence="22 24">
    <location>
        <position position="315"/>
    </location>
    <ligand>
        <name>Zn(2+)</name>
        <dbReference type="ChEBI" id="CHEBI:29105"/>
    </ligand>
</feature>
<dbReference type="FunFam" id="3.20.20.20:FF:000002">
    <property type="entry name" value="Methionine synthase"/>
    <property type="match status" value="1"/>
</dbReference>
<evidence type="ECO:0000256" key="19">
    <source>
        <dbReference type="ARBA" id="ARBA00031040"/>
    </source>
</evidence>
<dbReference type="InterPro" id="IPR003726">
    <property type="entry name" value="HCY_dom"/>
</dbReference>
<dbReference type="GO" id="GO:0046653">
    <property type="term" value="P:tetrahydrofolate metabolic process"/>
    <property type="evidence" value="ECO:0007669"/>
    <property type="project" value="TreeGrafter"/>
</dbReference>
<feature type="binding site" evidence="23">
    <location>
        <position position="819"/>
    </location>
    <ligand>
        <name>methylcob(III)alamin</name>
        <dbReference type="ChEBI" id="CHEBI:28115"/>
    </ligand>
</feature>
<dbReference type="UniPathway" id="UPA00051">
    <property type="reaction ID" value="UER00081"/>
</dbReference>
<dbReference type="GO" id="GO:0005829">
    <property type="term" value="C:cytosol"/>
    <property type="evidence" value="ECO:0007669"/>
    <property type="project" value="TreeGrafter"/>
</dbReference>
<feature type="domain" description="Pterin-binding" evidence="26">
    <location>
        <begin position="360"/>
        <end position="625"/>
    </location>
</feature>
<protein>
    <recommendedName>
        <fullName evidence="7 20">Methionine synthase</fullName>
        <ecNumber evidence="6 20">2.1.1.13</ecNumber>
    </recommendedName>
    <alternativeName>
        <fullName evidence="19 21">5-methyltetrahydrofolate--homocysteine methyltransferase</fullName>
    </alternativeName>
</protein>
<dbReference type="FunFam" id="3.40.50.280:FF:000001">
    <property type="entry name" value="Methionine synthase"/>
    <property type="match status" value="1"/>
</dbReference>
<comment type="pathway">
    <text evidence="4 21">Amino-acid biosynthesis; L-methionine biosynthesis via de novo pathway; L-methionine from L-homocysteine (MetH route): step 1/1.</text>
</comment>
<gene>
    <name evidence="30" type="primary">metH</name>
    <name evidence="30" type="ORF">E5K04_15570</name>
</gene>
<organism evidence="30 31">
    <name type="scientific">Crenobacter intestini</name>
    <dbReference type="NCBI Taxonomy" id="2563443"/>
    <lineage>
        <taxon>Bacteria</taxon>
        <taxon>Pseudomonadati</taxon>
        <taxon>Pseudomonadota</taxon>
        <taxon>Betaproteobacteria</taxon>
        <taxon>Neisseriales</taxon>
        <taxon>Neisseriaceae</taxon>
        <taxon>Crenobacter</taxon>
    </lineage>
</organism>
<dbReference type="PANTHER" id="PTHR45833:SF1">
    <property type="entry name" value="METHIONINE SYNTHASE"/>
    <property type="match status" value="1"/>
</dbReference>
<dbReference type="GO" id="GO:0008270">
    <property type="term" value="F:zinc ion binding"/>
    <property type="evidence" value="ECO:0007669"/>
    <property type="project" value="UniProtKB-UniRule"/>
</dbReference>
<feature type="binding site" evidence="22 24">
    <location>
        <position position="314"/>
    </location>
    <ligand>
        <name>Zn(2+)</name>
        <dbReference type="ChEBI" id="CHEBI:29105"/>
    </ligand>
</feature>
<evidence type="ECO:0000256" key="14">
    <source>
        <dbReference type="ARBA" id="ARBA00022737"/>
    </source>
</evidence>
<keyword evidence="17 21" id="KW-0170">Cobalt</keyword>
<evidence type="ECO:0000256" key="2">
    <source>
        <dbReference type="ARBA" id="ARBA00001947"/>
    </source>
</evidence>
<evidence type="ECO:0000259" key="27">
    <source>
        <dbReference type="PROSITE" id="PS50974"/>
    </source>
</evidence>
<feature type="binding site" evidence="23">
    <location>
        <position position="1150"/>
    </location>
    <ligand>
        <name>S-adenosyl-L-methionine</name>
        <dbReference type="ChEBI" id="CHEBI:59789"/>
    </ligand>
</feature>
<dbReference type="InterPro" id="IPR004223">
    <property type="entry name" value="VitB12-dep_Met_synth_activ_dom"/>
</dbReference>
<dbReference type="Gene3D" id="1.10.288.10">
    <property type="entry name" value="Cobalamin-dependent Methionine Synthase, domain 2"/>
    <property type="match status" value="1"/>
</dbReference>
<dbReference type="NCBIfam" id="NF007024">
    <property type="entry name" value="PRK09490.1"/>
    <property type="match status" value="1"/>
</dbReference>
<dbReference type="Gene3D" id="3.20.20.330">
    <property type="entry name" value="Homocysteine-binding-like domain"/>
    <property type="match status" value="1"/>
</dbReference>
<evidence type="ECO:0000256" key="8">
    <source>
        <dbReference type="ARBA" id="ARBA00022603"/>
    </source>
</evidence>
<keyword evidence="10 21" id="KW-0846">Cobalamin</keyword>
<evidence type="ECO:0000256" key="17">
    <source>
        <dbReference type="ARBA" id="ARBA00023285"/>
    </source>
</evidence>
<keyword evidence="15 21" id="KW-0862">Zinc</keyword>
<feature type="domain" description="B12-binding N-terminal" evidence="29">
    <location>
        <begin position="656"/>
        <end position="750"/>
    </location>
</feature>
<keyword evidence="14" id="KW-0677">Repeat</keyword>
<dbReference type="NCBIfam" id="TIGR02082">
    <property type="entry name" value="metH"/>
    <property type="match status" value="1"/>
</dbReference>
<evidence type="ECO:0000256" key="16">
    <source>
        <dbReference type="ARBA" id="ARBA00023167"/>
    </source>
</evidence>
<dbReference type="InterPro" id="IPR036594">
    <property type="entry name" value="Meth_synthase_dom"/>
</dbReference>
<dbReference type="Pfam" id="PF00809">
    <property type="entry name" value="Pterin_bind"/>
    <property type="match status" value="1"/>
</dbReference>
<feature type="domain" description="Hcy-binding" evidence="25">
    <location>
        <begin position="7"/>
        <end position="329"/>
    </location>
</feature>
<keyword evidence="13 21" id="KW-0479">Metal-binding</keyword>
<dbReference type="FunFam" id="1.10.1240.10:FF:000001">
    <property type="entry name" value="Methionine synthase"/>
    <property type="match status" value="1"/>
</dbReference>
<dbReference type="EMBL" id="STGJ01000024">
    <property type="protein sequence ID" value="TIC78613.1"/>
    <property type="molecule type" value="Genomic_DNA"/>
</dbReference>
<dbReference type="CDD" id="cd02069">
    <property type="entry name" value="methionine_synthase_B12_BD"/>
    <property type="match status" value="1"/>
</dbReference>
<evidence type="ECO:0000313" key="30">
    <source>
        <dbReference type="EMBL" id="TIC78613.1"/>
    </source>
</evidence>
<dbReference type="Proteomes" id="UP000308891">
    <property type="component" value="Unassembled WGS sequence"/>
</dbReference>
<keyword evidence="9 21" id="KW-0028">Amino-acid biosynthesis</keyword>
<evidence type="ECO:0000256" key="24">
    <source>
        <dbReference type="PROSITE-ProRule" id="PRU00333"/>
    </source>
</evidence>
<evidence type="ECO:0000256" key="3">
    <source>
        <dbReference type="ARBA" id="ARBA00001956"/>
    </source>
</evidence>
<dbReference type="InterPro" id="IPR011822">
    <property type="entry name" value="MetH"/>
</dbReference>
<dbReference type="SUPFAM" id="SSF56507">
    <property type="entry name" value="Methionine synthase activation domain-like"/>
    <property type="match status" value="1"/>
</dbReference>
<accession>A0A4V6TSS7</accession>
<evidence type="ECO:0000256" key="18">
    <source>
        <dbReference type="ARBA" id="ARBA00025552"/>
    </source>
</evidence>
<evidence type="ECO:0000256" key="22">
    <source>
        <dbReference type="PIRSR" id="PIRSR000381-1"/>
    </source>
</evidence>
<feature type="binding site" evidence="23">
    <location>
        <position position="871"/>
    </location>
    <ligand>
        <name>methylcob(III)alamin</name>
        <dbReference type="ChEBI" id="CHEBI:28115"/>
    </ligand>
</feature>
<dbReference type="OrthoDB" id="9803687at2"/>
<dbReference type="SUPFAM" id="SSF52242">
    <property type="entry name" value="Cobalamin (vitamin B12)-binding domain"/>
    <property type="match status" value="1"/>
</dbReference>
<evidence type="ECO:0000256" key="20">
    <source>
        <dbReference type="NCBIfam" id="TIGR02082"/>
    </source>
</evidence>